<dbReference type="AlphaFoldDB" id="A0A1U7ZPL0"/>
<name>A0A1U7ZPL0_NELNU</name>
<dbReference type="eggNOG" id="KOG1789">
    <property type="taxonomic scope" value="Eukaryota"/>
</dbReference>
<evidence type="ECO:0000313" key="1">
    <source>
        <dbReference type="Proteomes" id="UP000189703"/>
    </source>
</evidence>
<dbReference type="Proteomes" id="UP000189703">
    <property type="component" value="Unplaced"/>
</dbReference>
<dbReference type="RefSeq" id="XP_010256085.1">
    <property type="nucleotide sequence ID" value="XM_010257783.2"/>
</dbReference>
<proteinExistence type="predicted"/>
<dbReference type="OrthoDB" id="999985at2759"/>
<dbReference type="KEGG" id="nnu:104596555"/>
<keyword evidence="1" id="KW-1185">Reference proteome</keyword>
<sequence>MAPVTIFPAVVSDHCDFSGTKSPFALVTTPLKLKATAEFEVVLVGGCVLAVDLLTVSHEALEKTSIPLQSNLLTATAFMEPLKKWMFIDKDGEQVGPVEMLSEGFGQRRLLTGQPSARLPG</sequence>
<organism evidence="1 2">
    <name type="scientific">Nelumbo nucifera</name>
    <name type="common">Sacred lotus</name>
    <dbReference type="NCBI Taxonomy" id="4432"/>
    <lineage>
        <taxon>Eukaryota</taxon>
        <taxon>Viridiplantae</taxon>
        <taxon>Streptophyta</taxon>
        <taxon>Embryophyta</taxon>
        <taxon>Tracheophyta</taxon>
        <taxon>Spermatophyta</taxon>
        <taxon>Magnoliopsida</taxon>
        <taxon>Proteales</taxon>
        <taxon>Nelumbonaceae</taxon>
        <taxon>Nelumbo</taxon>
    </lineage>
</organism>
<dbReference type="InParanoid" id="A0A1U7ZPL0"/>
<dbReference type="InterPro" id="IPR044978">
    <property type="entry name" value="GRV2/DNAJC13"/>
</dbReference>
<reference evidence="2" key="1">
    <citation type="submission" date="2025-08" db="UniProtKB">
        <authorList>
            <consortium name="RefSeq"/>
        </authorList>
    </citation>
    <scope>IDENTIFICATION</scope>
</reference>
<dbReference type="GO" id="GO:0007032">
    <property type="term" value="P:endosome organization"/>
    <property type="evidence" value="ECO:0007669"/>
    <property type="project" value="InterPro"/>
</dbReference>
<dbReference type="GO" id="GO:2000641">
    <property type="term" value="P:regulation of early endosome to late endosome transport"/>
    <property type="evidence" value="ECO:0007669"/>
    <property type="project" value="InterPro"/>
</dbReference>
<protein>
    <submittedName>
        <fullName evidence="2">Uncharacterized protein LOC104596555</fullName>
    </submittedName>
</protein>
<gene>
    <name evidence="2" type="primary">LOC104596555</name>
</gene>
<dbReference type="GeneID" id="104596555"/>
<dbReference type="STRING" id="4432.A0A1U7ZPL0"/>
<dbReference type="PANTHER" id="PTHR36983:SF2">
    <property type="entry name" value="DNAJ HOMOLOG SUBFAMILY C MEMBER 13"/>
    <property type="match status" value="1"/>
</dbReference>
<accession>A0A1U7ZPL0</accession>
<dbReference type="PANTHER" id="PTHR36983">
    <property type="entry name" value="DNAJ HOMOLOG SUBFAMILY C MEMBER 13"/>
    <property type="match status" value="1"/>
</dbReference>
<evidence type="ECO:0000313" key="2">
    <source>
        <dbReference type="RefSeq" id="XP_010256085.1"/>
    </source>
</evidence>